<dbReference type="Proteomes" id="UP000243650">
    <property type="component" value="Unassembled WGS sequence"/>
</dbReference>
<feature type="domain" description="Ribosomal protein eL8/eL30/eS12/Gadd45" evidence="1">
    <location>
        <begin position="8"/>
        <end position="86"/>
    </location>
</feature>
<protein>
    <recommendedName>
        <fullName evidence="1">Ribosomal protein eL8/eL30/eS12/Gadd45 domain-containing protein</fullName>
    </recommendedName>
</protein>
<organism evidence="2 3">
    <name type="scientific">Alkalicoccus urumqiensis</name>
    <name type="common">Bacillus urumqiensis</name>
    <dbReference type="NCBI Taxonomy" id="1548213"/>
    <lineage>
        <taxon>Bacteria</taxon>
        <taxon>Bacillati</taxon>
        <taxon>Bacillota</taxon>
        <taxon>Bacilli</taxon>
        <taxon>Bacillales</taxon>
        <taxon>Bacillaceae</taxon>
        <taxon>Alkalicoccus</taxon>
    </lineage>
</organism>
<dbReference type="EMBL" id="PVNS01000009">
    <property type="protein sequence ID" value="PRO65190.1"/>
    <property type="molecule type" value="Genomic_DNA"/>
</dbReference>
<dbReference type="OrthoDB" id="9794863at2"/>
<dbReference type="AlphaFoldDB" id="A0A2P6MG30"/>
<evidence type="ECO:0000313" key="2">
    <source>
        <dbReference type="EMBL" id="PRO65190.1"/>
    </source>
</evidence>
<accession>A0A2P6MG30</accession>
<comment type="caution">
    <text evidence="2">The sequence shown here is derived from an EMBL/GenBank/DDBJ whole genome shotgun (WGS) entry which is preliminary data.</text>
</comment>
<proteinExistence type="predicted"/>
<dbReference type="RefSeq" id="WP_105959390.1">
    <property type="nucleotide sequence ID" value="NZ_PVNS01000009.1"/>
</dbReference>
<evidence type="ECO:0000313" key="3">
    <source>
        <dbReference type="Proteomes" id="UP000243650"/>
    </source>
</evidence>
<dbReference type="InterPro" id="IPR004038">
    <property type="entry name" value="Ribosomal_eL8/eL30/eS12/Gad45"/>
</dbReference>
<dbReference type="Pfam" id="PF01248">
    <property type="entry name" value="Ribosomal_L7Ae"/>
    <property type="match status" value="1"/>
</dbReference>
<dbReference type="InterPro" id="IPR029064">
    <property type="entry name" value="Ribosomal_eL30-like_sf"/>
</dbReference>
<keyword evidence="3" id="KW-1185">Reference proteome</keyword>
<dbReference type="Gene3D" id="3.30.1330.30">
    <property type="match status" value="1"/>
</dbReference>
<dbReference type="SUPFAM" id="SSF55315">
    <property type="entry name" value="L30e-like"/>
    <property type="match status" value="1"/>
</dbReference>
<reference evidence="2 3" key="1">
    <citation type="submission" date="2018-03" db="EMBL/GenBank/DDBJ databases">
        <title>Bacillus urumqiensis sp. nov., a moderately haloalkaliphilic bacterium isolated from a salt lake.</title>
        <authorList>
            <person name="Zhao B."/>
            <person name="Liao Z."/>
        </authorList>
    </citation>
    <scope>NUCLEOTIDE SEQUENCE [LARGE SCALE GENOMIC DNA]</scope>
    <source>
        <strain evidence="2 3">BZ-SZ-XJ18</strain>
    </source>
</reference>
<gene>
    <name evidence="2" type="ORF">C6I21_10310</name>
</gene>
<name>A0A2P6MG30_ALKUR</name>
<evidence type="ECO:0000259" key="1">
    <source>
        <dbReference type="Pfam" id="PF01248"/>
    </source>
</evidence>
<sequence>MNRKQASLVGLMMRAGSLVTGEEQTVRTIQSGRAALVLLSDDASFQTEKRITNKCAYYQVPLARGFTRGELGQAVGKEERVSACVTDAGFADSYQRKAEQI</sequence>